<sequence length="33" mass="3925">MLLLCKTKDWFVEPEFRGIVAPEQKFIEIPMSK</sequence>
<keyword evidence="2" id="KW-1185">Reference proteome</keyword>
<comment type="caution">
    <text evidence="1">The sequence shown here is derived from an EMBL/GenBank/DDBJ whole genome shotgun (WGS) entry which is preliminary data.</text>
</comment>
<dbReference type="Proteomes" id="UP000016960">
    <property type="component" value="Unassembled WGS sequence"/>
</dbReference>
<proteinExistence type="predicted"/>
<name>U5DTR2_9CHRO</name>
<dbReference type="AlphaFoldDB" id="U5DTR2"/>
<organism evidence="1 2">
    <name type="scientific">Rubidibacter lacunae KORDI 51-2</name>
    <dbReference type="NCBI Taxonomy" id="582515"/>
    <lineage>
        <taxon>Bacteria</taxon>
        <taxon>Bacillati</taxon>
        <taxon>Cyanobacteriota</taxon>
        <taxon>Cyanophyceae</taxon>
        <taxon>Oscillatoriophycideae</taxon>
        <taxon>Chroococcales</taxon>
        <taxon>Aphanothecaceae</taxon>
        <taxon>Rubidibacter</taxon>
    </lineage>
</organism>
<reference evidence="1 2" key="1">
    <citation type="submission" date="2013-05" db="EMBL/GenBank/DDBJ databases">
        <title>Draft genome sequence of Rubidibacter lacunae KORDI 51-2.</title>
        <authorList>
            <person name="Choi D.H."/>
            <person name="Noh J.H."/>
            <person name="Kwon K.-K."/>
            <person name="Lee J.-H."/>
            <person name="Ryu J.-Y."/>
        </authorList>
    </citation>
    <scope>NUCLEOTIDE SEQUENCE [LARGE SCALE GENOMIC DNA]</scope>
    <source>
        <strain evidence="1 2">KORDI 51-2</strain>
    </source>
</reference>
<protein>
    <submittedName>
        <fullName evidence="1">Uncharacterized protein</fullName>
    </submittedName>
</protein>
<accession>U5DTR2</accession>
<evidence type="ECO:0000313" key="2">
    <source>
        <dbReference type="Proteomes" id="UP000016960"/>
    </source>
</evidence>
<dbReference type="InParanoid" id="U5DTR2"/>
<evidence type="ECO:0000313" key="1">
    <source>
        <dbReference type="EMBL" id="ERN43060.1"/>
    </source>
</evidence>
<gene>
    <name evidence="1" type="ORF">KR51_00003760</name>
</gene>
<dbReference type="EMBL" id="ASSJ01000004">
    <property type="protein sequence ID" value="ERN43060.1"/>
    <property type="molecule type" value="Genomic_DNA"/>
</dbReference>